<gene>
    <name evidence="2" type="ORF">PR048_004548</name>
</gene>
<dbReference type="Proteomes" id="UP001159363">
    <property type="component" value="Chromosome 2"/>
</dbReference>
<keyword evidence="3" id="KW-1185">Reference proteome</keyword>
<feature type="region of interest" description="Disordered" evidence="1">
    <location>
        <begin position="119"/>
        <end position="177"/>
    </location>
</feature>
<evidence type="ECO:0000256" key="1">
    <source>
        <dbReference type="SAM" id="MobiDB-lite"/>
    </source>
</evidence>
<protein>
    <submittedName>
        <fullName evidence="2">Uncharacterized protein</fullName>
    </submittedName>
</protein>
<comment type="caution">
    <text evidence="2">The sequence shown here is derived from an EMBL/GenBank/DDBJ whole genome shotgun (WGS) entry which is preliminary data.</text>
</comment>
<evidence type="ECO:0000313" key="3">
    <source>
        <dbReference type="Proteomes" id="UP001159363"/>
    </source>
</evidence>
<reference evidence="2 3" key="1">
    <citation type="submission" date="2023-02" db="EMBL/GenBank/DDBJ databases">
        <title>LHISI_Scaffold_Assembly.</title>
        <authorList>
            <person name="Stuart O.P."/>
            <person name="Cleave R."/>
            <person name="Magrath M.J.L."/>
            <person name="Mikheyev A.S."/>
        </authorList>
    </citation>
    <scope>NUCLEOTIDE SEQUENCE [LARGE SCALE GENOMIC DNA]</scope>
    <source>
        <strain evidence="2">Daus_M_001</strain>
        <tissue evidence="2">Leg muscle</tissue>
    </source>
</reference>
<proteinExistence type="predicted"/>
<organism evidence="2 3">
    <name type="scientific">Dryococelus australis</name>
    <dbReference type="NCBI Taxonomy" id="614101"/>
    <lineage>
        <taxon>Eukaryota</taxon>
        <taxon>Metazoa</taxon>
        <taxon>Ecdysozoa</taxon>
        <taxon>Arthropoda</taxon>
        <taxon>Hexapoda</taxon>
        <taxon>Insecta</taxon>
        <taxon>Pterygota</taxon>
        <taxon>Neoptera</taxon>
        <taxon>Polyneoptera</taxon>
        <taxon>Phasmatodea</taxon>
        <taxon>Verophasmatodea</taxon>
        <taxon>Anareolatae</taxon>
        <taxon>Phasmatidae</taxon>
        <taxon>Eurycanthinae</taxon>
        <taxon>Dryococelus</taxon>
    </lineage>
</organism>
<evidence type="ECO:0000313" key="2">
    <source>
        <dbReference type="EMBL" id="KAJ8891983.1"/>
    </source>
</evidence>
<dbReference type="EMBL" id="JARBHB010000002">
    <property type="protein sequence ID" value="KAJ8891983.1"/>
    <property type="molecule type" value="Genomic_DNA"/>
</dbReference>
<name>A0ABQ9I7N6_9NEOP</name>
<sequence length="177" mass="19873">MTAQTFAWIELVTFCVQVERVNRTSKQARRHADESCPQADHLAVSGLRSYEHALQTTDDLRSTRPMIVPTVLHIMTLVELCHDEFLAAANVVRRGSQLRRYRRRLTPARRITAGVRAGWSLSGTSEGGEEQRRNARAGETVDPRENPPTSGIVRHDYHARKSGSSAARNRTRFALVG</sequence>
<accession>A0ABQ9I7N6</accession>